<dbReference type="PROSITE" id="PS01306">
    <property type="entry name" value="UPF0054"/>
    <property type="match status" value="1"/>
</dbReference>
<comment type="function">
    <text evidence="7">Single strand-specific metallo-endoribonuclease involved in late-stage 70S ribosome quality control and in maturation of the 3' terminus of the 16S rRNA.</text>
</comment>
<comment type="subcellular location">
    <subcellularLocation>
        <location evidence="7">Cytoplasm</location>
    </subcellularLocation>
</comment>
<comment type="cofactor">
    <cofactor evidence="7">
        <name>Zn(2+)</name>
        <dbReference type="ChEBI" id="CHEBI:29105"/>
    </cofactor>
    <text evidence="7">Binds 1 zinc ion.</text>
</comment>
<gene>
    <name evidence="7 8" type="primary">ybeY</name>
    <name evidence="8" type="ORF">C4544_02625</name>
</gene>
<name>A0A419DE79_9BACT</name>
<organism evidence="8 9">
    <name type="scientific">candidate division WS5 bacterium</name>
    <dbReference type="NCBI Taxonomy" id="2093353"/>
    <lineage>
        <taxon>Bacteria</taxon>
        <taxon>candidate division WS5</taxon>
    </lineage>
</organism>
<accession>A0A419DE79</accession>
<comment type="similarity">
    <text evidence="1 7">Belongs to the endoribonuclease YbeY family.</text>
</comment>
<dbReference type="EC" id="3.1.-.-" evidence="7"/>
<dbReference type="AlphaFoldDB" id="A0A419DE79"/>
<evidence type="ECO:0000256" key="2">
    <source>
        <dbReference type="ARBA" id="ARBA00022722"/>
    </source>
</evidence>
<keyword evidence="7" id="KW-0698">rRNA processing</keyword>
<dbReference type="SUPFAM" id="SSF55486">
    <property type="entry name" value="Metalloproteases ('zincins'), catalytic domain"/>
    <property type="match status" value="1"/>
</dbReference>
<evidence type="ECO:0000256" key="5">
    <source>
        <dbReference type="ARBA" id="ARBA00022801"/>
    </source>
</evidence>
<dbReference type="EMBL" id="QZJW01000019">
    <property type="protein sequence ID" value="RJO61388.1"/>
    <property type="molecule type" value="Genomic_DNA"/>
</dbReference>
<dbReference type="GO" id="GO:0006364">
    <property type="term" value="P:rRNA processing"/>
    <property type="evidence" value="ECO:0007669"/>
    <property type="project" value="UniProtKB-UniRule"/>
</dbReference>
<keyword evidence="4 7" id="KW-0255">Endonuclease</keyword>
<reference evidence="8 9" key="1">
    <citation type="journal article" date="2017" name="ISME J.">
        <title>Energy and carbon metabolisms in a deep terrestrial subsurface fluid microbial community.</title>
        <authorList>
            <person name="Momper L."/>
            <person name="Jungbluth S.P."/>
            <person name="Lee M.D."/>
            <person name="Amend J.P."/>
        </authorList>
    </citation>
    <scope>NUCLEOTIDE SEQUENCE [LARGE SCALE GENOMIC DNA]</scope>
    <source>
        <strain evidence="8">SURF_29</strain>
    </source>
</reference>
<evidence type="ECO:0000256" key="4">
    <source>
        <dbReference type="ARBA" id="ARBA00022759"/>
    </source>
</evidence>
<evidence type="ECO:0000256" key="3">
    <source>
        <dbReference type="ARBA" id="ARBA00022723"/>
    </source>
</evidence>
<dbReference type="GO" id="GO:0005737">
    <property type="term" value="C:cytoplasm"/>
    <property type="evidence" value="ECO:0007669"/>
    <property type="project" value="UniProtKB-SubCell"/>
</dbReference>
<evidence type="ECO:0000256" key="7">
    <source>
        <dbReference type="HAMAP-Rule" id="MF_00009"/>
    </source>
</evidence>
<dbReference type="GO" id="GO:0004222">
    <property type="term" value="F:metalloendopeptidase activity"/>
    <property type="evidence" value="ECO:0007669"/>
    <property type="project" value="InterPro"/>
</dbReference>
<dbReference type="Gene3D" id="3.40.390.30">
    <property type="entry name" value="Metalloproteases ('zincins'), catalytic domain"/>
    <property type="match status" value="1"/>
</dbReference>
<evidence type="ECO:0000256" key="1">
    <source>
        <dbReference type="ARBA" id="ARBA00010875"/>
    </source>
</evidence>
<evidence type="ECO:0000313" key="8">
    <source>
        <dbReference type="EMBL" id="RJO61388.1"/>
    </source>
</evidence>
<evidence type="ECO:0000256" key="6">
    <source>
        <dbReference type="ARBA" id="ARBA00022833"/>
    </source>
</evidence>
<evidence type="ECO:0000313" key="9">
    <source>
        <dbReference type="Proteomes" id="UP000285655"/>
    </source>
</evidence>
<dbReference type="NCBIfam" id="TIGR00043">
    <property type="entry name" value="rRNA maturation RNase YbeY"/>
    <property type="match status" value="1"/>
</dbReference>
<keyword evidence="7" id="KW-0963">Cytoplasm</keyword>
<feature type="binding site" evidence="7">
    <location>
        <position position="150"/>
    </location>
    <ligand>
        <name>Zn(2+)</name>
        <dbReference type="ChEBI" id="CHEBI:29105"/>
        <note>catalytic</note>
    </ligand>
</feature>
<dbReference type="GO" id="GO:0008270">
    <property type="term" value="F:zinc ion binding"/>
    <property type="evidence" value="ECO:0007669"/>
    <property type="project" value="UniProtKB-UniRule"/>
</dbReference>
<dbReference type="HAMAP" id="MF_00009">
    <property type="entry name" value="Endoribonucl_YbeY"/>
    <property type="match status" value="1"/>
</dbReference>
<keyword evidence="7" id="KW-0690">Ribosome biogenesis</keyword>
<dbReference type="GO" id="GO:0004521">
    <property type="term" value="F:RNA endonuclease activity"/>
    <property type="evidence" value="ECO:0007669"/>
    <property type="project" value="UniProtKB-UniRule"/>
</dbReference>
<keyword evidence="2 7" id="KW-0540">Nuclease</keyword>
<dbReference type="PANTHER" id="PTHR46986:SF1">
    <property type="entry name" value="ENDORIBONUCLEASE YBEY, CHLOROPLASTIC"/>
    <property type="match status" value="1"/>
</dbReference>
<dbReference type="Proteomes" id="UP000285655">
    <property type="component" value="Unassembled WGS sequence"/>
</dbReference>
<feature type="binding site" evidence="7">
    <location>
        <position position="154"/>
    </location>
    <ligand>
        <name>Zn(2+)</name>
        <dbReference type="ChEBI" id="CHEBI:29105"/>
        <note>catalytic</note>
    </ligand>
</feature>
<keyword evidence="3 7" id="KW-0479">Metal-binding</keyword>
<proteinExistence type="inferred from homology"/>
<dbReference type="InterPro" id="IPR023091">
    <property type="entry name" value="MetalPrtase_cat_dom_sf_prd"/>
</dbReference>
<sequence length="188" mass="21038">MAKVNIVGEYKKTGLTEQKIRQTVEAVFDFLNSSLSSRAQVEGSIKKMDSHRSLSAGEIPASAGMTKESAGITKDGGNYTRASKTINIAFVEAGEIRELNKDYRKKDSPTDVLSFDYRDEGDMILCIDQIDELKDSQETLPEAILKTMIHGALHLFGFDHEKAHDRDIMRKAEEEIYLHCHSREGGDL</sequence>
<keyword evidence="5 7" id="KW-0378">Hydrolase</keyword>
<feature type="binding site" evidence="7">
    <location>
        <position position="160"/>
    </location>
    <ligand>
        <name>Zn(2+)</name>
        <dbReference type="ChEBI" id="CHEBI:29105"/>
        <note>catalytic</note>
    </ligand>
</feature>
<dbReference type="InterPro" id="IPR002036">
    <property type="entry name" value="YbeY"/>
</dbReference>
<dbReference type="Pfam" id="PF02130">
    <property type="entry name" value="YbeY"/>
    <property type="match status" value="1"/>
</dbReference>
<protein>
    <recommendedName>
        <fullName evidence="7">Endoribonuclease YbeY</fullName>
        <ecNumber evidence="7">3.1.-.-</ecNumber>
    </recommendedName>
</protein>
<dbReference type="InterPro" id="IPR020549">
    <property type="entry name" value="YbeY_CS"/>
</dbReference>
<comment type="caution">
    <text evidence="8">The sequence shown here is derived from an EMBL/GenBank/DDBJ whole genome shotgun (WGS) entry which is preliminary data.</text>
</comment>
<keyword evidence="6 7" id="KW-0862">Zinc</keyword>
<dbReference type="PANTHER" id="PTHR46986">
    <property type="entry name" value="ENDORIBONUCLEASE YBEY, CHLOROPLASTIC"/>
    <property type="match status" value="1"/>
</dbReference>